<reference evidence="1" key="2">
    <citation type="journal article" date="2021" name="PeerJ">
        <title>Extensive microbial diversity within the chicken gut microbiome revealed by metagenomics and culture.</title>
        <authorList>
            <person name="Gilroy R."/>
            <person name="Ravi A."/>
            <person name="Getino M."/>
            <person name="Pursley I."/>
            <person name="Horton D.L."/>
            <person name="Alikhan N.F."/>
            <person name="Baker D."/>
            <person name="Gharbi K."/>
            <person name="Hall N."/>
            <person name="Watson M."/>
            <person name="Adriaenssens E.M."/>
            <person name="Foster-Nyarko E."/>
            <person name="Jarju S."/>
            <person name="Secka A."/>
            <person name="Antonio M."/>
            <person name="Oren A."/>
            <person name="Chaudhuri R.R."/>
            <person name="La Ragione R."/>
            <person name="Hildebrand F."/>
            <person name="Pallen M.J."/>
        </authorList>
    </citation>
    <scope>NUCLEOTIDE SEQUENCE</scope>
    <source>
        <strain evidence="1">7293</strain>
    </source>
</reference>
<evidence type="ECO:0008006" key="3">
    <source>
        <dbReference type="Google" id="ProtNLM"/>
    </source>
</evidence>
<dbReference type="EMBL" id="JADIMT010000004">
    <property type="protein sequence ID" value="MBO8435418.1"/>
    <property type="molecule type" value="Genomic_DNA"/>
</dbReference>
<accession>A0A9D9DYZ9</accession>
<dbReference type="Gene3D" id="1.10.260.40">
    <property type="entry name" value="lambda repressor-like DNA-binding domains"/>
    <property type="match status" value="1"/>
</dbReference>
<evidence type="ECO:0000313" key="2">
    <source>
        <dbReference type="Proteomes" id="UP000823615"/>
    </source>
</evidence>
<dbReference type="AlphaFoldDB" id="A0A9D9DYZ9"/>
<organism evidence="1 2">
    <name type="scientific">Candidatus Ornithospirochaeta stercoripullorum</name>
    <dbReference type="NCBI Taxonomy" id="2840899"/>
    <lineage>
        <taxon>Bacteria</taxon>
        <taxon>Pseudomonadati</taxon>
        <taxon>Spirochaetota</taxon>
        <taxon>Spirochaetia</taxon>
        <taxon>Spirochaetales</taxon>
        <taxon>Spirochaetaceae</taxon>
        <taxon>Spirochaetaceae incertae sedis</taxon>
        <taxon>Candidatus Ornithospirochaeta</taxon>
    </lineage>
</organism>
<dbReference type="Proteomes" id="UP000823615">
    <property type="component" value="Unassembled WGS sequence"/>
</dbReference>
<name>A0A9D9DYZ9_9SPIO</name>
<dbReference type="SUPFAM" id="SSF47413">
    <property type="entry name" value="lambda repressor-like DNA-binding domains"/>
    <property type="match status" value="1"/>
</dbReference>
<comment type="caution">
    <text evidence="1">The sequence shown here is derived from an EMBL/GenBank/DDBJ whole genome shotgun (WGS) entry which is preliminary data.</text>
</comment>
<proteinExistence type="predicted"/>
<gene>
    <name evidence="1" type="ORF">IAA97_00335</name>
</gene>
<sequence length="153" mass="17623">MNEELLKCIRKYIDNHFILQKRMECAVCYEFSGIEEAIAETEEPFTEMLFRLIKEKGISEVDCYKRAGISRQLFSKIRSNNDYTPSRNTAIALALSLHLSLEETDQLLETAGFALSHSSKADLIIEYFIINENWKLSDINEALYSFGENPINV</sequence>
<dbReference type="GO" id="GO:0003677">
    <property type="term" value="F:DNA binding"/>
    <property type="evidence" value="ECO:0007669"/>
    <property type="project" value="InterPro"/>
</dbReference>
<dbReference type="InterPro" id="IPR010982">
    <property type="entry name" value="Lambda_DNA-bd_dom_sf"/>
</dbReference>
<protein>
    <recommendedName>
        <fullName evidence="3">XRE family transcriptional regulator</fullName>
    </recommendedName>
</protein>
<evidence type="ECO:0000313" key="1">
    <source>
        <dbReference type="EMBL" id="MBO8435418.1"/>
    </source>
</evidence>
<reference evidence="1" key="1">
    <citation type="submission" date="2020-10" db="EMBL/GenBank/DDBJ databases">
        <authorList>
            <person name="Gilroy R."/>
        </authorList>
    </citation>
    <scope>NUCLEOTIDE SEQUENCE</scope>
    <source>
        <strain evidence="1">7293</strain>
    </source>
</reference>